<accession>A0A2P4QK93</accession>
<evidence type="ECO:0000256" key="1">
    <source>
        <dbReference type="SAM" id="Phobius"/>
    </source>
</evidence>
<reference evidence="2 3" key="2">
    <citation type="journal article" date="2018" name="New Phytol.">
        <title>High intraspecific genome diversity in the model arbuscular mycorrhizal symbiont Rhizophagus irregularis.</title>
        <authorList>
            <person name="Chen E.C.H."/>
            <person name="Morin E."/>
            <person name="Beaudet D."/>
            <person name="Noel J."/>
            <person name="Yildirir G."/>
            <person name="Ndikumana S."/>
            <person name="Charron P."/>
            <person name="St-Onge C."/>
            <person name="Giorgi J."/>
            <person name="Kruger M."/>
            <person name="Marton T."/>
            <person name="Ropars J."/>
            <person name="Grigoriev I.V."/>
            <person name="Hainaut M."/>
            <person name="Henrissat B."/>
            <person name="Roux C."/>
            <person name="Martin F."/>
            <person name="Corradi N."/>
        </authorList>
    </citation>
    <scope>NUCLEOTIDE SEQUENCE [LARGE SCALE GENOMIC DNA]</scope>
    <source>
        <strain evidence="2 3">DAOM 197198</strain>
    </source>
</reference>
<dbReference type="EMBL" id="AUPC02000035">
    <property type="protein sequence ID" value="POG78069.1"/>
    <property type="molecule type" value="Genomic_DNA"/>
</dbReference>
<proteinExistence type="predicted"/>
<organism evidence="2 3">
    <name type="scientific">Rhizophagus irregularis (strain DAOM 181602 / DAOM 197198 / MUCL 43194)</name>
    <name type="common">Arbuscular mycorrhizal fungus</name>
    <name type="synonym">Glomus intraradices</name>
    <dbReference type="NCBI Taxonomy" id="747089"/>
    <lineage>
        <taxon>Eukaryota</taxon>
        <taxon>Fungi</taxon>
        <taxon>Fungi incertae sedis</taxon>
        <taxon>Mucoromycota</taxon>
        <taxon>Glomeromycotina</taxon>
        <taxon>Glomeromycetes</taxon>
        <taxon>Glomerales</taxon>
        <taxon>Glomeraceae</taxon>
        <taxon>Rhizophagus</taxon>
    </lineage>
</organism>
<evidence type="ECO:0000313" key="3">
    <source>
        <dbReference type="Proteomes" id="UP000018888"/>
    </source>
</evidence>
<gene>
    <name evidence="2" type="ORF">GLOIN_2v1541745</name>
</gene>
<keyword evidence="3" id="KW-1185">Reference proteome</keyword>
<keyword evidence="1" id="KW-1133">Transmembrane helix</keyword>
<keyword evidence="1" id="KW-0812">Transmembrane</keyword>
<feature type="transmembrane region" description="Helical" evidence="1">
    <location>
        <begin position="20"/>
        <end position="43"/>
    </location>
</feature>
<sequence length="59" mass="6976">MRNKVLFDFFLMSELIYVLYRGLINFCLLYTFFSALTILHGCFEKGIAMFISPHVTNIY</sequence>
<evidence type="ECO:0000313" key="2">
    <source>
        <dbReference type="EMBL" id="POG78069.1"/>
    </source>
</evidence>
<name>A0A2P4QK93_RHIID</name>
<keyword evidence="1" id="KW-0472">Membrane</keyword>
<comment type="caution">
    <text evidence="2">The sequence shown here is derived from an EMBL/GenBank/DDBJ whole genome shotgun (WGS) entry which is preliminary data.</text>
</comment>
<protein>
    <submittedName>
        <fullName evidence="2">Uncharacterized protein</fullName>
    </submittedName>
</protein>
<dbReference type="AlphaFoldDB" id="A0A2P4QK93"/>
<dbReference type="Proteomes" id="UP000018888">
    <property type="component" value="Unassembled WGS sequence"/>
</dbReference>
<reference evidence="2 3" key="1">
    <citation type="journal article" date="2013" name="Proc. Natl. Acad. Sci. U.S.A.">
        <title>Genome of an arbuscular mycorrhizal fungus provides insight into the oldest plant symbiosis.</title>
        <authorList>
            <person name="Tisserant E."/>
            <person name="Malbreil M."/>
            <person name="Kuo A."/>
            <person name="Kohler A."/>
            <person name="Symeonidi A."/>
            <person name="Balestrini R."/>
            <person name="Charron P."/>
            <person name="Duensing N."/>
            <person name="Frei Dit Frey N."/>
            <person name="Gianinazzi-Pearson V."/>
            <person name="Gilbert L.B."/>
            <person name="Handa Y."/>
            <person name="Herr J.R."/>
            <person name="Hijri M."/>
            <person name="Koul R."/>
            <person name="Kawaguchi M."/>
            <person name="Krajinski F."/>
            <person name="Lammers P.J."/>
            <person name="Masclaux F.G."/>
            <person name="Murat C."/>
            <person name="Morin E."/>
            <person name="Ndikumana S."/>
            <person name="Pagni M."/>
            <person name="Petitpierre D."/>
            <person name="Requena N."/>
            <person name="Rosikiewicz P."/>
            <person name="Riley R."/>
            <person name="Saito K."/>
            <person name="San Clemente H."/>
            <person name="Shapiro H."/>
            <person name="van Tuinen D."/>
            <person name="Becard G."/>
            <person name="Bonfante P."/>
            <person name="Paszkowski U."/>
            <person name="Shachar-Hill Y.Y."/>
            <person name="Tuskan G.A."/>
            <person name="Young P.W."/>
            <person name="Sanders I.R."/>
            <person name="Henrissat B."/>
            <person name="Rensing S.A."/>
            <person name="Grigoriev I.V."/>
            <person name="Corradi N."/>
            <person name="Roux C."/>
            <person name="Martin F."/>
        </authorList>
    </citation>
    <scope>NUCLEOTIDE SEQUENCE [LARGE SCALE GENOMIC DNA]</scope>
    <source>
        <strain evidence="2 3">DAOM 197198</strain>
    </source>
</reference>